<accession>A0A166ALX9</accession>
<proteinExistence type="predicted"/>
<feature type="signal peptide" evidence="1">
    <location>
        <begin position="1"/>
        <end position="19"/>
    </location>
</feature>
<feature type="chain" id="PRO_5007870720" evidence="1">
    <location>
        <begin position="20"/>
        <end position="187"/>
    </location>
</feature>
<reference evidence="2 3" key="1">
    <citation type="journal article" date="2016" name="Mol. Biol. Evol.">
        <title>Comparative Genomics of Early-Diverging Mushroom-Forming Fungi Provides Insights into the Origins of Lignocellulose Decay Capabilities.</title>
        <authorList>
            <person name="Nagy L.G."/>
            <person name="Riley R."/>
            <person name="Tritt A."/>
            <person name="Adam C."/>
            <person name="Daum C."/>
            <person name="Floudas D."/>
            <person name="Sun H."/>
            <person name="Yadav J.S."/>
            <person name="Pangilinan J."/>
            <person name="Larsson K.H."/>
            <person name="Matsuura K."/>
            <person name="Barry K."/>
            <person name="Labutti K."/>
            <person name="Kuo R."/>
            <person name="Ohm R.A."/>
            <person name="Bhattacharya S.S."/>
            <person name="Shirouzu T."/>
            <person name="Yoshinaga Y."/>
            <person name="Martin F.M."/>
            <person name="Grigoriev I.V."/>
            <person name="Hibbett D.S."/>
        </authorList>
    </citation>
    <scope>NUCLEOTIDE SEQUENCE [LARGE SCALE GENOMIC DNA]</scope>
    <source>
        <strain evidence="2 3">CBS 109695</strain>
    </source>
</reference>
<evidence type="ECO:0000313" key="3">
    <source>
        <dbReference type="Proteomes" id="UP000076532"/>
    </source>
</evidence>
<dbReference type="AlphaFoldDB" id="A0A166ALX9"/>
<organism evidence="2 3">
    <name type="scientific">Athelia psychrophila</name>
    <dbReference type="NCBI Taxonomy" id="1759441"/>
    <lineage>
        <taxon>Eukaryota</taxon>
        <taxon>Fungi</taxon>
        <taxon>Dikarya</taxon>
        <taxon>Basidiomycota</taxon>
        <taxon>Agaricomycotina</taxon>
        <taxon>Agaricomycetes</taxon>
        <taxon>Agaricomycetidae</taxon>
        <taxon>Atheliales</taxon>
        <taxon>Atheliaceae</taxon>
        <taxon>Athelia</taxon>
    </lineage>
</organism>
<sequence length="187" mass="19934">MKRTRWGFILICRCVRSYGFIIRARSEPVLQVMSLGNPLYQNTTSSVCEVPVHQLSMLRLGGMPGEAGNAKGRTHGDGRRAVRLVIVDAVLGDVSPGAVIKAVDVNWDHVAEVDQGVEVGDVVRFAVVVPGDYLDDVGPDVVDGLLPAVVPEGVGELDPVAAVEVFELPRGHGLNSKRKSGMSLGVL</sequence>
<keyword evidence="3" id="KW-1185">Reference proteome</keyword>
<dbReference type="EMBL" id="KV417658">
    <property type="protein sequence ID" value="KZP11747.1"/>
    <property type="molecule type" value="Genomic_DNA"/>
</dbReference>
<keyword evidence="1" id="KW-0732">Signal</keyword>
<name>A0A166ALX9_9AGAM</name>
<gene>
    <name evidence="2" type="ORF">FIBSPDRAFT_176226</name>
</gene>
<evidence type="ECO:0000256" key="1">
    <source>
        <dbReference type="SAM" id="SignalP"/>
    </source>
</evidence>
<protein>
    <submittedName>
        <fullName evidence="2">Uncharacterized protein</fullName>
    </submittedName>
</protein>
<dbReference type="Proteomes" id="UP000076532">
    <property type="component" value="Unassembled WGS sequence"/>
</dbReference>
<evidence type="ECO:0000313" key="2">
    <source>
        <dbReference type="EMBL" id="KZP11747.1"/>
    </source>
</evidence>